<sequence length="364" mass="41416">MRNYNLDFIRGIAVLGLVFMNIYTFGVFELGYTPLTIPPSSDSLIQTLNLIFVEGRFRSLFSILFGAGLYIQWQRYNLILPLKSRLYWLLLFGLLHGFLLWAGDILFLYGVSGLLAIKYLSSTNEQLLKHAYGFILLSGLATALVMYSVPETLIYRDSPEFNALYSQYFQSYGDHLLSNITMYALMVFMVPILTMWVTTALMLLGIYLYKQQVFVSGLSAKQLILVISGALLFISLRLTTEQYSSGVFYALQELINSVAALCMAVIYIHIAVKLCSNNANTGKLIQQAGRLALSLYISQTLMQLLLFKVLFKQWALSFNRIDYCLVATLLVVIQLIITAIYSRYFQQGPLEYIWRKLTYAKITA</sequence>
<feature type="transmembrane region" description="Helical" evidence="1">
    <location>
        <begin position="131"/>
        <end position="149"/>
    </location>
</feature>
<gene>
    <name evidence="3" type="ORF">PTRA_b0628</name>
</gene>
<keyword evidence="1" id="KW-0472">Membrane</keyword>
<dbReference type="PATRIC" id="fig|1315283.4.peg.3666"/>
<reference evidence="3 4" key="1">
    <citation type="submission" date="2015-03" db="EMBL/GenBank/DDBJ databases">
        <authorList>
            <person name="Murphy D."/>
        </authorList>
    </citation>
    <scope>NUCLEOTIDE SEQUENCE [LARGE SCALE GENOMIC DNA]</scope>
    <source>
        <strain evidence="3 4">KMM 520</strain>
    </source>
</reference>
<protein>
    <recommendedName>
        <fullName evidence="2">DUF418 domain-containing protein</fullName>
    </recommendedName>
</protein>
<dbReference type="InterPro" id="IPR052529">
    <property type="entry name" value="Bact_Transport_Assoc"/>
</dbReference>
<proteinExistence type="predicted"/>
<dbReference type="KEGG" id="ptn:PTRA_b0628"/>
<organism evidence="3">
    <name type="scientific">Pseudoalteromonas translucida KMM 520</name>
    <dbReference type="NCBI Taxonomy" id="1315283"/>
    <lineage>
        <taxon>Bacteria</taxon>
        <taxon>Pseudomonadati</taxon>
        <taxon>Pseudomonadota</taxon>
        <taxon>Gammaproteobacteria</taxon>
        <taxon>Alteromonadales</taxon>
        <taxon>Pseudoalteromonadaceae</taxon>
        <taxon>Pseudoalteromonas</taxon>
    </lineage>
</organism>
<evidence type="ECO:0000313" key="3">
    <source>
        <dbReference type="EMBL" id="ALS35076.1"/>
    </source>
</evidence>
<dbReference type="OrthoDB" id="9807744at2"/>
<feature type="transmembrane region" description="Helical" evidence="1">
    <location>
        <begin position="291"/>
        <end position="311"/>
    </location>
</feature>
<keyword evidence="1" id="KW-0812">Transmembrane</keyword>
<feature type="domain" description="DUF418" evidence="2">
    <location>
        <begin position="208"/>
        <end position="361"/>
    </location>
</feature>
<keyword evidence="1" id="KW-1133">Transmembrane helix</keyword>
<feature type="transmembrane region" description="Helical" evidence="1">
    <location>
        <begin position="85"/>
        <end position="111"/>
    </location>
</feature>
<feature type="transmembrane region" description="Helical" evidence="1">
    <location>
        <begin position="55"/>
        <end position="73"/>
    </location>
</feature>
<dbReference type="Proteomes" id="UP000065261">
    <property type="component" value="Chromosome II"/>
</dbReference>
<evidence type="ECO:0000259" key="2">
    <source>
        <dbReference type="Pfam" id="PF04235"/>
    </source>
</evidence>
<accession>A0A0U2MTE1</accession>
<name>A0A0U2MTE1_9GAMM</name>
<feature type="transmembrane region" description="Helical" evidence="1">
    <location>
        <begin position="246"/>
        <end position="271"/>
    </location>
</feature>
<dbReference type="RefSeq" id="WP_058375030.1">
    <property type="nucleotide sequence ID" value="NZ_CP011035.1"/>
</dbReference>
<dbReference type="Pfam" id="PF04235">
    <property type="entry name" value="DUF418"/>
    <property type="match status" value="1"/>
</dbReference>
<feature type="transmembrane region" description="Helical" evidence="1">
    <location>
        <begin position="12"/>
        <end position="35"/>
    </location>
</feature>
<feature type="transmembrane region" description="Helical" evidence="1">
    <location>
        <begin position="213"/>
        <end position="234"/>
    </location>
</feature>
<evidence type="ECO:0000256" key="1">
    <source>
        <dbReference type="SAM" id="Phobius"/>
    </source>
</evidence>
<feature type="transmembrane region" description="Helical" evidence="1">
    <location>
        <begin position="323"/>
        <end position="344"/>
    </location>
</feature>
<dbReference type="EMBL" id="CP011035">
    <property type="protein sequence ID" value="ALS35076.1"/>
    <property type="molecule type" value="Genomic_DNA"/>
</dbReference>
<dbReference type="PANTHER" id="PTHR30590:SF2">
    <property type="entry name" value="INNER MEMBRANE PROTEIN"/>
    <property type="match status" value="1"/>
</dbReference>
<dbReference type="AlphaFoldDB" id="A0A0U2MTE1"/>
<feature type="transmembrane region" description="Helical" evidence="1">
    <location>
        <begin position="183"/>
        <end position="207"/>
    </location>
</feature>
<dbReference type="InterPro" id="IPR007349">
    <property type="entry name" value="DUF418"/>
</dbReference>
<dbReference type="PANTHER" id="PTHR30590">
    <property type="entry name" value="INNER MEMBRANE PROTEIN"/>
    <property type="match status" value="1"/>
</dbReference>
<evidence type="ECO:0000313" key="4">
    <source>
        <dbReference type="Proteomes" id="UP000065261"/>
    </source>
</evidence>